<reference evidence="8" key="2">
    <citation type="submission" date="2023-06" db="EMBL/GenBank/DDBJ databases">
        <authorList>
            <consortium name="Lawrence Berkeley National Laboratory"/>
            <person name="Haridas S."/>
            <person name="Hensen N."/>
            <person name="Bonometti L."/>
            <person name="Westerberg I."/>
            <person name="Brannstrom I.O."/>
            <person name="Guillou S."/>
            <person name="Cros-Aarteil S."/>
            <person name="Calhoun S."/>
            <person name="Kuo A."/>
            <person name="Mondo S."/>
            <person name="Pangilinan J."/>
            <person name="Riley R."/>
            <person name="LaButti K."/>
            <person name="Andreopoulos B."/>
            <person name="Lipzen A."/>
            <person name="Chen C."/>
            <person name="Yanf M."/>
            <person name="Daum C."/>
            <person name="Ng V."/>
            <person name="Clum A."/>
            <person name="Steindorff A."/>
            <person name="Ohm R."/>
            <person name="Martin F."/>
            <person name="Silar P."/>
            <person name="Natvig D."/>
            <person name="Lalanne C."/>
            <person name="Gautier V."/>
            <person name="Ament-velasquez S.L."/>
            <person name="Kruys A."/>
            <person name="Hutchinson M.I."/>
            <person name="Powell A.J."/>
            <person name="Barry K."/>
            <person name="Miller A.N."/>
            <person name="Grigoriev I.V."/>
            <person name="Debuchy R."/>
            <person name="Gladieux P."/>
            <person name="Thoren M.H."/>
            <person name="Johannesson H."/>
        </authorList>
    </citation>
    <scope>NUCLEOTIDE SEQUENCE</scope>
    <source>
        <strain evidence="8">CBS 232.78</strain>
    </source>
</reference>
<reference evidence="8" key="1">
    <citation type="journal article" date="2023" name="Mol. Phylogenet. Evol.">
        <title>Genome-scale phylogeny and comparative genomics of the fungal order Sordariales.</title>
        <authorList>
            <person name="Hensen N."/>
            <person name="Bonometti L."/>
            <person name="Westerberg I."/>
            <person name="Brannstrom I.O."/>
            <person name="Guillou S."/>
            <person name="Cros-Aarteil S."/>
            <person name="Calhoun S."/>
            <person name="Haridas S."/>
            <person name="Kuo A."/>
            <person name="Mondo S."/>
            <person name="Pangilinan J."/>
            <person name="Riley R."/>
            <person name="LaButti K."/>
            <person name="Andreopoulos B."/>
            <person name="Lipzen A."/>
            <person name="Chen C."/>
            <person name="Yan M."/>
            <person name="Daum C."/>
            <person name="Ng V."/>
            <person name="Clum A."/>
            <person name="Steindorff A."/>
            <person name="Ohm R.A."/>
            <person name="Martin F."/>
            <person name="Silar P."/>
            <person name="Natvig D.O."/>
            <person name="Lalanne C."/>
            <person name="Gautier V."/>
            <person name="Ament-Velasquez S.L."/>
            <person name="Kruys A."/>
            <person name="Hutchinson M.I."/>
            <person name="Powell A.J."/>
            <person name="Barry K."/>
            <person name="Miller A.N."/>
            <person name="Grigoriev I.V."/>
            <person name="Debuchy R."/>
            <person name="Gladieux P."/>
            <person name="Hiltunen Thoren M."/>
            <person name="Johannesson H."/>
        </authorList>
    </citation>
    <scope>NUCLEOTIDE SEQUENCE</scope>
    <source>
        <strain evidence="8">CBS 232.78</strain>
    </source>
</reference>
<comment type="subcellular location">
    <subcellularLocation>
        <location evidence="1">Membrane</location>
        <topology evidence="1">Multi-pass membrane protein</topology>
    </subcellularLocation>
</comment>
<feature type="transmembrane region" description="Helical" evidence="6">
    <location>
        <begin position="130"/>
        <end position="151"/>
    </location>
</feature>
<dbReference type="InterPro" id="IPR049326">
    <property type="entry name" value="Rhodopsin_dom_fungi"/>
</dbReference>
<dbReference type="InterPro" id="IPR052337">
    <property type="entry name" value="SAT4-like"/>
</dbReference>
<dbReference type="GO" id="GO:0016020">
    <property type="term" value="C:membrane"/>
    <property type="evidence" value="ECO:0007669"/>
    <property type="project" value="UniProtKB-SubCell"/>
</dbReference>
<name>A0AAE0U6E2_9PEZI</name>
<organism evidence="8 9">
    <name type="scientific">Podospora didyma</name>
    <dbReference type="NCBI Taxonomy" id="330526"/>
    <lineage>
        <taxon>Eukaryota</taxon>
        <taxon>Fungi</taxon>
        <taxon>Dikarya</taxon>
        <taxon>Ascomycota</taxon>
        <taxon>Pezizomycotina</taxon>
        <taxon>Sordariomycetes</taxon>
        <taxon>Sordariomycetidae</taxon>
        <taxon>Sordariales</taxon>
        <taxon>Podosporaceae</taxon>
        <taxon>Podospora</taxon>
    </lineage>
</organism>
<dbReference type="PANTHER" id="PTHR33048">
    <property type="entry name" value="PTH11-LIKE INTEGRAL MEMBRANE PROTEIN (AFU_ORTHOLOGUE AFUA_5G11245)"/>
    <property type="match status" value="1"/>
</dbReference>
<comment type="caution">
    <text evidence="8">The sequence shown here is derived from an EMBL/GenBank/DDBJ whole genome shotgun (WGS) entry which is preliminary data.</text>
</comment>
<sequence length="285" mass="31679">MPAPGENPQRDAETQVPMLIAMSVAFVSVSSVVVLLRLYTRYVVVSSPGPDDITIAIAQVLSIGVSVSTILQAKYSLGRHVWMVSQDDGIKQLKALFAAMVTYNLAQIITKTSFLFQYRRIFQEGRTRRACLWLMFFLAVWGVAQEVLVGFACTPAGVFIHNPVCIDSLTVYYLTSIMNIVTDFIVFMIPMPAIRALQLPRRQKILVTSVFCLGFFTCIISIVRLFTLHSAINTTDPTWDNVPSAYWSVVELNCGILCASLPPLRPLLRRFNITGMSHHGGIGRS</sequence>
<keyword evidence="9" id="KW-1185">Reference proteome</keyword>
<dbReference type="Proteomes" id="UP001285441">
    <property type="component" value="Unassembled WGS sequence"/>
</dbReference>
<evidence type="ECO:0000256" key="6">
    <source>
        <dbReference type="SAM" id="Phobius"/>
    </source>
</evidence>
<evidence type="ECO:0000256" key="2">
    <source>
        <dbReference type="ARBA" id="ARBA00022692"/>
    </source>
</evidence>
<feature type="transmembrane region" description="Helical" evidence="6">
    <location>
        <begin position="205"/>
        <end position="226"/>
    </location>
</feature>
<evidence type="ECO:0000256" key="1">
    <source>
        <dbReference type="ARBA" id="ARBA00004141"/>
    </source>
</evidence>
<proteinExistence type="inferred from homology"/>
<keyword evidence="4 6" id="KW-0472">Membrane</keyword>
<feature type="transmembrane region" description="Helical" evidence="6">
    <location>
        <begin position="171"/>
        <end position="193"/>
    </location>
</feature>
<dbReference type="AlphaFoldDB" id="A0AAE0U6E2"/>
<dbReference type="EMBL" id="JAULSW010000001">
    <property type="protein sequence ID" value="KAK3392708.1"/>
    <property type="molecule type" value="Genomic_DNA"/>
</dbReference>
<feature type="transmembrane region" description="Helical" evidence="6">
    <location>
        <begin position="95"/>
        <end position="118"/>
    </location>
</feature>
<comment type="similarity">
    <text evidence="5">Belongs to the SAT4 family.</text>
</comment>
<feature type="transmembrane region" description="Helical" evidence="6">
    <location>
        <begin position="20"/>
        <end position="40"/>
    </location>
</feature>
<feature type="transmembrane region" description="Helical" evidence="6">
    <location>
        <begin position="52"/>
        <end position="75"/>
    </location>
</feature>
<evidence type="ECO:0000313" key="9">
    <source>
        <dbReference type="Proteomes" id="UP001285441"/>
    </source>
</evidence>
<gene>
    <name evidence="8" type="ORF">B0H63DRAFT_386995</name>
</gene>
<feature type="non-terminal residue" evidence="8">
    <location>
        <position position="285"/>
    </location>
</feature>
<evidence type="ECO:0000256" key="5">
    <source>
        <dbReference type="ARBA" id="ARBA00038359"/>
    </source>
</evidence>
<dbReference type="Pfam" id="PF20684">
    <property type="entry name" value="Fung_rhodopsin"/>
    <property type="match status" value="1"/>
</dbReference>
<evidence type="ECO:0000256" key="4">
    <source>
        <dbReference type="ARBA" id="ARBA00023136"/>
    </source>
</evidence>
<feature type="domain" description="Rhodopsin" evidence="7">
    <location>
        <begin position="36"/>
        <end position="270"/>
    </location>
</feature>
<dbReference type="PANTHER" id="PTHR33048:SF47">
    <property type="entry name" value="INTEGRAL MEMBRANE PROTEIN-RELATED"/>
    <property type="match status" value="1"/>
</dbReference>
<evidence type="ECO:0000259" key="7">
    <source>
        <dbReference type="Pfam" id="PF20684"/>
    </source>
</evidence>
<protein>
    <recommendedName>
        <fullName evidence="7">Rhodopsin domain-containing protein</fullName>
    </recommendedName>
</protein>
<evidence type="ECO:0000256" key="3">
    <source>
        <dbReference type="ARBA" id="ARBA00022989"/>
    </source>
</evidence>
<keyword evidence="2 6" id="KW-0812">Transmembrane</keyword>
<evidence type="ECO:0000313" key="8">
    <source>
        <dbReference type="EMBL" id="KAK3392708.1"/>
    </source>
</evidence>
<accession>A0AAE0U6E2</accession>
<keyword evidence="3 6" id="KW-1133">Transmembrane helix</keyword>